<keyword evidence="2 6" id="KW-0698">rRNA processing</keyword>
<name>A0A0S7WQ52_UNCT6</name>
<comment type="similarity">
    <text evidence="6">Belongs to the methyltransferase superfamily. RsmI family.</text>
</comment>
<dbReference type="InterPro" id="IPR014777">
    <property type="entry name" value="4pyrrole_Mease_sub1"/>
</dbReference>
<evidence type="ECO:0000256" key="3">
    <source>
        <dbReference type="ARBA" id="ARBA00022603"/>
    </source>
</evidence>
<comment type="function">
    <text evidence="6">Catalyzes the 2'-O-methylation of the ribose of cytidine 1402 (C1402) in 16S rRNA.</text>
</comment>
<feature type="domain" description="Tetrapyrrole methylase" evidence="7">
    <location>
        <begin position="13"/>
        <end position="212"/>
    </location>
</feature>
<dbReference type="InterPro" id="IPR000878">
    <property type="entry name" value="4pyrrol_Mease"/>
</dbReference>
<evidence type="ECO:0000313" key="8">
    <source>
        <dbReference type="EMBL" id="KPJ52296.1"/>
    </source>
</evidence>
<dbReference type="EMBL" id="LIZS01000066">
    <property type="protein sequence ID" value="KPJ52296.1"/>
    <property type="molecule type" value="Genomic_DNA"/>
</dbReference>
<evidence type="ECO:0000259" key="7">
    <source>
        <dbReference type="Pfam" id="PF00590"/>
    </source>
</evidence>
<evidence type="ECO:0000256" key="5">
    <source>
        <dbReference type="ARBA" id="ARBA00022691"/>
    </source>
</evidence>
<organism evidence="8 9">
    <name type="scientific">candidate division TA06 bacterium DG_24</name>
    <dbReference type="NCBI Taxonomy" id="1703770"/>
    <lineage>
        <taxon>Bacteria</taxon>
        <taxon>Bacteria division TA06</taxon>
    </lineage>
</organism>
<dbReference type="HAMAP" id="MF_01877">
    <property type="entry name" value="16SrRNA_methyltr_I"/>
    <property type="match status" value="1"/>
</dbReference>
<accession>A0A0S7WQ52</accession>
<dbReference type="InterPro" id="IPR008189">
    <property type="entry name" value="rRNA_ssu_MeTfrase_I"/>
</dbReference>
<reference evidence="8 9" key="1">
    <citation type="journal article" date="2015" name="Microbiome">
        <title>Genomic resolution of linkages in carbon, nitrogen, and sulfur cycling among widespread estuary sediment bacteria.</title>
        <authorList>
            <person name="Baker B.J."/>
            <person name="Lazar C.S."/>
            <person name="Teske A.P."/>
            <person name="Dick G.J."/>
        </authorList>
    </citation>
    <scope>NUCLEOTIDE SEQUENCE [LARGE SCALE GENOMIC DNA]</scope>
    <source>
        <strain evidence="8">DG_24</strain>
    </source>
</reference>
<dbReference type="PANTHER" id="PTHR46111:SF1">
    <property type="entry name" value="RIBOSOMAL RNA SMALL SUBUNIT METHYLTRANSFERASE I"/>
    <property type="match status" value="1"/>
</dbReference>
<keyword evidence="1 6" id="KW-0963">Cytoplasm</keyword>
<gene>
    <name evidence="6" type="primary">rsmI</name>
    <name evidence="8" type="ORF">AMJ39_08180</name>
</gene>
<keyword evidence="5 6" id="KW-0949">S-adenosyl-L-methionine</keyword>
<evidence type="ECO:0000256" key="6">
    <source>
        <dbReference type="HAMAP-Rule" id="MF_01877"/>
    </source>
</evidence>
<comment type="caution">
    <text evidence="8">The sequence shown here is derived from an EMBL/GenBank/DDBJ whole genome shotgun (WGS) entry which is preliminary data.</text>
</comment>
<dbReference type="InterPro" id="IPR035996">
    <property type="entry name" value="4pyrrol_Methylase_sf"/>
</dbReference>
<dbReference type="CDD" id="cd11648">
    <property type="entry name" value="RsmI"/>
    <property type="match status" value="1"/>
</dbReference>
<dbReference type="STRING" id="1703770.AMJ39_08180"/>
<dbReference type="Gene3D" id="3.40.1010.10">
    <property type="entry name" value="Cobalt-precorrin-4 Transmethylase, Domain 1"/>
    <property type="match status" value="1"/>
</dbReference>
<evidence type="ECO:0000256" key="4">
    <source>
        <dbReference type="ARBA" id="ARBA00022679"/>
    </source>
</evidence>
<dbReference type="SUPFAM" id="SSF53790">
    <property type="entry name" value="Tetrapyrrole methylase"/>
    <property type="match status" value="1"/>
</dbReference>
<protein>
    <recommendedName>
        <fullName evidence="6">Ribosomal RNA small subunit methyltransferase I</fullName>
        <ecNumber evidence="6">2.1.1.198</ecNumber>
    </recommendedName>
    <alternativeName>
        <fullName evidence="6">16S rRNA 2'-O-ribose C1402 methyltransferase</fullName>
    </alternativeName>
    <alternativeName>
        <fullName evidence="6">rRNA (cytidine-2'-O-)-methyltransferase RsmI</fullName>
    </alternativeName>
</protein>
<dbReference type="AlphaFoldDB" id="A0A0S7WQ52"/>
<sequence length="253" mass="27781">MTDSGQERLPPALYIVSTPIGNLKDVTFRALDVLRAADVVAAEDTRRTRILLAHYGASRRLLSYRDRNKEVRAPKLVQTILAGSSVALVSDGGTPGISDPGYYLIRMAVQRGIDIVPIPGPTAAIAALVASGLPCDRFAFEGFLPSRPGRKRRRLEELRTEPRTLVIYEAPHRLKSTLVLMAQILGDRSAAVARELTKVFEEIRRGSLSELAAYYQTEPARGEIVIILEGARQQALSDVRQHKGDVASCSHEE</sequence>
<comment type="subcellular location">
    <subcellularLocation>
        <location evidence="6">Cytoplasm</location>
    </subcellularLocation>
</comment>
<dbReference type="Proteomes" id="UP000052008">
    <property type="component" value="Unassembled WGS sequence"/>
</dbReference>
<dbReference type="PATRIC" id="fig|1703770.3.peg.486"/>
<dbReference type="FunFam" id="3.30.950.10:FF:000002">
    <property type="entry name" value="Ribosomal RNA small subunit methyltransferase I"/>
    <property type="match status" value="1"/>
</dbReference>
<keyword evidence="4 6" id="KW-0808">Transferase</keyword>
<dbReference type="EC" id="2.1.1.198" evidence="6"/>
<evidence type="ECO:0000313" key="9">
    <source>
        <dbReference type="Proteomes" id="UP000052008"/>
    </source>
</evidence>
<dbReference type="PIRSF" id="PIRSF005917">
    <property type="entry name" value="MTase_YraL"/>
    <property type="match status" value="1"/>
</dbReference>
<dbReference type="GO" id="GO:0070677">
    <property type="term" value="F:rRNA (cytosine-2'-O-)-methyltransferase activity"/>
    <property type="evidence" value="ECO:0007669"/>
    <property type="project" value="UniProtKB-UniRule"/>
</dbReference>
<comment type="catalytic activity">
    <reaction evidence="6">
        <text>cytidine(1402) in 16S rRNA + S-adenosyl-L-methionine = 2'-O-methylcytidine(1402) in 16S rRNA + S-adenosyl-L-homocysteine + H(+)</text>
        <dbReference type="Rhea" id="RHEA:42924"/>
        <dbReference type="Rhea" id="RHEA-COMP:10285"/>
        <dbReference type="Rhea" id="RHEA-COMP:10286"/>
        <dbReference type="ChEBI" id="CHEBI:15378"/>
        <dbReference type="ChEBI" id="CHEBI:57856"/>
        <dbReference type="ChEBI" id="CHEBI:59789"/>
        <dbReference type="ChEBI" id="CHEBI:74495"/>
        <dbReference type="ChEBI" id="CHEBI:82748"/>
        <dbReference type="EC" id="2.1.1.198"/>
    </reaction>
</comment>
<dbReference type="Gene3D" id="3.30.950.10">
    <property type="entry name" value="Methyltransferase, Cobalt-precorrin-4 Transmethylase, Domain 2"/>
    <property type="match status" value="1"/>
</dbReference>
<dbReference type="Pfam" id="PF00590">
    <property type="entry name" value="TP_methylase"/>
    <property type="match status" value="1"/>
</dbReference>
<dbReference type="GO" id="GO:0005737">
    <property type="term" value="C:cytoplasm"/>
    <property type="evidence" value="ECO:0007669"/>
    <property type="project" value="UniProtKB-SubCell"/>
</dbReference>
<dbReference type="FunFam" id="3.40.1010.10:FF:000007">
    <property type="entry name" value="Ribosomal RNA small subunit methyltransferase I"/>
    <property type="match status" value="1"/>
</dbReference>
<evidence type="ECO:0000256" key="2">
    <source>
        <dbReference type="ARBA" id="ARBA00022552"/>
    </source>
</evidence>
<evidence type="ECO:0000256" key="1">
    <source>
        <dbReference type="ARBA" id="ARBA00022490"/>
    </source>
</evidence>
<keyword evidence="3 6" id="KW-0489">Methyltransferase</keyword>
<dbReference type="PANTHER" id="PTHR46111">
    <property type="entry name" value="RIBOSOMAL RNA SMALL SUBUNIT METHYLTRANSFERASE I"/>
    <property type="match status" value="1"/>
</dbReference>
<proteinExistence type="inferred from homology"/>
<dbReference type="InterPro" id="IPR014776">
    <property type="entry name" value="4pyrrole_Mease_sub2"/>
</dbReference>
<dbReference type="NCBIfam" id="TIGR00096">
    <property type="entry name" value="16S rRNA (cytidine(1402)-2'-O)-methyltransferase"/>
    <property type="match status" value="1"/>
</dbReference>